<protein>
    <submittedName>
        <fullName evidence="2">Uncharacterized protein</fullName>
    </submittedName>
</protein>
<dbReference type="EMBL" id="JAIFRP010000030">
    <property type="protein sequence ID" value="KAK2583840.1"/>
    <property type="molecule type" value="Genomic_DNA"/>
</dbReference>
<comment type="caution">
    <text evidence="2">The sequence shown here is derived from an EMBL/GenBank/DDBJ whole genome shotgun (WGS) entry which is preliminary data.</text>
</comment>
<gene>
    <name evidence="2" type="ORF">KPH14_009733</name>
</gene>
<feature type="region of interest" description="Disordered" evidence="1">
    <location>
        <begin position="77"/>
        <end position="96"/>
    </location>
</feature>
<name>A0AAD9RQN4_9HYME</name>
<evidence type="ECO:0000313" key="2">
    <source>
        <dbReference type="EMBL" id="KAK2583840.1"/>
    </source>
</evidence>
<reference evidence="2" key="1">
    <citation type="submission" date="2021-08" db="EMBL/GenBank/DDBJ databases">
        <authorList>
            <person name="Misof B."/>
            <person name="Oliver O."/>
            <person name="Podsiadlowski L."/>
            <person name="Donath A."/>
            <person name="Peters R."/>
            <person name="Mayer C."/>
            <person name="Rust J."/>
            <person name="Gunkel S."/>
            <person name="Lesny P."/>
            <person name="Martin S."/>
            <person name="Oeyen J.P."/>
            <person name="Petersen M."/>
            <person name="Panagiotis P."/>
            <person name="Wilbrandt J."/>
            <person name="Tanja T."/>
        </authorList>
    </citation>
    <scope>NUCLEOTIDE SEQUENCE</scope>
    <source>
        <strain evidence="2">GBR_01_08_01A</strain>
        <tissue evidence="2">Thorax + abdomen</tissue>
    </source>
</reference>
<dbReference type="Proteomes" id="UP001258017">
    <property type="component" value="Unassembled WGS sequence"/>
</dbReference>
<evidence type="ECO:0000313" key="3">
    <source>
        <dbReference type="Proteomes" id="UP001258017"/>
    </source>
</evidence>
<keyword evidence="3" id="KW-1185">Reference proteome</keyword>
<reference evidence="2" key="2">
    <citation type="journal article" date="2023" name="Commun. Biol.">
        <title>Intrasexual cuticular hydrocarbon dimorphism in a wasp sheds light on hydrocarbon biosynthesis genes in Hymenoptera.</title>
        <authorList>
            <person name="Moris V.C."/>
            <person name="Podsiadlowski L."/>
            <person name="Martin S."/>
            <person name="Oeyen J.P."/>
            <person name="Donath A."/>
            <person name="Petersen M."/>
            <person name="Wilbrandt J."/>
            <person name="Misof B."/>
            <person name="Liedtke D."/>
            <person name="Thamm M."/>
            <person name="Scheiner R."/>
            <person name="Schmitt T."/>
            <person name="Niehuis O."/>
        </authorList>
    </citation>
    <scope>NUCLEOTIDE SEQUENCE</scope>
    <source>
        <strain evidence="2">GBR_01_08_01A</strain>
    </source>
</reference>
<sequence>MDGEQHQVVVPVVFGIPLSYGGLLQMPSLADCKPGLPREANRDNIRISAGIGAWSYGNNIKNKEDCPLVKEALNENGNRDNRAVSKSRKGKQEYLISKGQSRTSINRLSSQEGDVARMLENNAIDHAEQVRYNGIRKSRYDSIYNNSWTF</sequence>
<proteinExistence type="predicted"/>
<dbReference type="AlphaFoldDB" id="A0AAD9RQN4"/>
<evidence type="ECO:0000256" key="1">
    <source>
        <dbReference type="SAM" id="MobiDB-lite"/>
    </source>
</evidence>
<organism evidence="2 3">
    <name type="scientific">Odynerus spinipes</name>
    <dbReference type="NCBI Taxonomy" id="1348599"/>
    <lineage>
        <taxon>Eukaryota</taxon>
        <taxon>Metazoa</taxon>
        <taxon>Ecdysozoa</taxon>
        <taxon>Arthropoda</taxon>
        <taxon>Hexapoda</taxon>
        <taxon>Insecta</taxon>
        <taxon>Pterygota</taxon>
        <taxon>Neoptera</taxon>
        <taxon>Endopterygota</taxon>
        <taxon>Hymenoptera</taxon>
        <taxon>Apocrita</taxon>
        <taxon>Aculeata</taxon>
        <taxon>Vespoidea</taxon>
        <taxon>Vespidae</taxon>
        <taxon>Eumeninae</taxon>
        <taxon>Odynerus</taxon>
    </lineage>
</organism>
<accession>A0AAD9RQN4</accession>